<feature type="signal peptide" evidence="2">
    <location>
        <begin position="1"/>
        <end position="19"/>
    </location>
</feature>
<keyword evidence="2" id="KW-0732">Signal</keyword>
<dbReference type="AlphaFoldDB" id="A0A818U6Z6"/>
<accession>A0A818U6Z6</accession>
<reference evidence="4" key="1">
    <citation type="submission" date="2021-02" db="EMBL/GenBank/DDBJ databases">
        <authorList>
            <person name="Nowell W R."/>
        </authorList>
    </citation>
    <scope>NUCLEOTIDE SEQUENCE</scope>
</reference>
<dbReference type="EMBL" id="CAJOAX010001168">
    <property type="protein sequence ID" value="CAF3691937.1"/>
    <property type="molecule type" value="Genomic_DNA"/>
</dbReference>
<feature type="chain" id="PRO_5036234186" description="Secreted protein" evidence="2">
    <location>
        <begin position="20"/>
        <end position="179"/>
    </location>
</feature>
<evidence type="ECO:0000313" key="4">
    <source>
        <dbReference type="EMBL" id="CAF3691937.1"/>
    </source>
</evidence>
<evidence type="ECO:0000313" key="5">
    <source>
        <dbReference type="Proteomes" id="UP000663823"/>
    </source>
</evidence>
<dbReference type="EMBL" id="CAJNOO010000705">
    <property type="protein sequence ID" value="CAF1015454.1"/>
    <property type="molecule type" value="Genomic_DNA"/>
</dbReference>
<comment type="caution">
    <text evidence="4">The sequence shown here is derived from an EMBL/GenBank/DDBJ whole genome shotgun (WGS) entry which is preliminary data.</text>
</comment>
<dbReference type="Proteomes" id="UP000663882">
    <property type="component" value="Unassembled WGS sequence"/>
</dbReference>
<evidence type="ECO:0000256" key="1">
    <source>
        <dbReference type="SAM" id="MobiDB-lite"/>
    </source>
</evidence>
<proteinExistence type="predicted"/>
<dbReference type="Proteomes" id="UP000663823">
    <property type="component" value="Unassembled WGS sequence"/>
</dbReference>
<feature type="region of interest" description="Disordered" evidence="1">
    <location>
        <begin position="21"/>
        <end position="179"/>
    </location>
</feature>
<sequence length="179" mass="20494">MRTHLKITLFVLFICAVSSKPISSSSDEEDSNDIQRGTNLGDLDEILPLSRRRYLTNDDSDDEITDIQLAEARNESDEPKNVNNYDGNEKIDTQPVETESESDESKNGNNNDEKKDDPVEQIQQPYQKKEDYDNLNNINERVETDQALRYKQIVDQLNDEDNGESKNTNSDSQSDENTE</sequence>
<dbReference type="OrthoDB" id="10655322at2759"/>
<organism evidence="4 5">
    <name type="scientific">Rotaria sordida</name>
    <dbReference type="NCBI Taxonomy" id="392033"/>
    <lineage>
        <taxon>Eukaryota</taxon>
        <taxon>Metazoa</taxon>
        <taxon>Spiralia</taxon>
        <taxon>Gnathifera</taxon>
        <taxon>Rotifera</taxon>
        <taxon>Eurotatoria</taxon>
        <taxon>Bdelloidea</taxon>
        <taxon>Philodinida</taxon>
        <taxon>Philodinidae</taxon>
        <taxon>Rotaria</taxon>
    </lineage>
</organism>
<evidence type="ECO:0000256" key="2">
    <source>
        <dbReference type="SAM" id="SignalP"/>
    </source>
</evidence>
<gene>
    <name evidence="4" type="ORF">OTI717_LOCUS11940</name>
    <name evidence="3" type="ORF">RFH988_LOCUS14913</name>
</gene>
<evidence type="ECO:0008006" key="6">
    <source>
        <dbReference type="Google" id="ProtNLM"/>
    </source>
</evidence>
<evidence type="ECO:0000313" key="3">
    <source>
        <dbReference type="EMBL" id="CAF1015454.1"/>
    </source>
</evidence>
<protein>
    <recommendedName>
        <fullName evidence="6">Secreted protein</fullName>
    </recommendedName>
</protein>
<feature type="compositionally biased region" description="Basic and acidic residues" evidence="1">
    <location>
        <begin position="103"/>
        <end position="118"/>
    </location>
</feature>
<name>A0A818U6Z6_9BILA</name>